<protein>
    <recommendedName>
        <fullName evidence="4">Large ribosomal subunit protein uL10-like insertion domain-containing protein</fullName>
    </recommendedName>
</protein>
<dbReference type="AlphaFoldDB" id="A0A540MFS7"/>
<dbReference type="SUPFAM" id="SSF160369">
    <property type="entry name" value="Ribosomal protein L10-like"/>
    <property type="match status" value="1"/>
</dbReference>
<sequence>MPKSKRDRQVTLSKTKKKGREHKETIVNTIRQAAEDYNSAYVFSFENMRNHKFKEFRDQLKSNSRLFNEYEEHDFARTGSVSTEKVELMEGPLEQFSHVMEPFLRKQGMPVRLNKGVIELVSDFLVCDEGKPLSPESARILRLLGTKMASFRLHLICRWSPGDFEQYAPGPDDSGIESS</sequence>
<accession>A0A540MFS7</accession>
<dbReference type="PANTHER" id="PTHR45841">
    <property type="entry name" value="MRNA TURNOVER PROTEIN 4 MRTO4"/>
    <property type="match status" value="1"/>
</dbReference>
<dbReference type="GO" id="GO:0003723">
    <property type="term" value="F:RNA binding"/>
    <property type="evidence" value="ECO:0007669"/>
    <property type="project" value="TreeGrafter"/>
</dbReference>
<dbReference type="GO" id="GO:0042273">
    <property type="term" value="P:ribosomal large subunit biogenesis"/>
    <property type="evidence" value="ECO:0007669"/>
    <property type="project" value="TreeGrafter"/>
</dbReference>
<organism evidence="5 6">
    <name type="scientific">Malus baccata</name>
    <name type="common">Siberian crab apple</name>
    <name type="synonym">Pyrus baccata</name>
    <dbReference type="NCBI Taxonomy" id="106549"/>
    <lineage>
        <taxon>Eukaryota</taxon>
        <taxon>Viridiplantae</taxon>
        <taxon>Streptophyta</taxon>
        <taxon>Embryophyta</taxon>
        <taxon>Tracheophyta</taxon>
        <taxon>Spermatophyta</taxon>
        <taxon>Magnoliopsida</taxon>
        <taxon>eudicotyledons</taxon>
        <taxon>Gunneridae</taxon>
        <taxon>Pentapetalae</taxon>
        <taxon>rosids</taxon>
        <taxon>fabids</taxon>
        <taxon>Rosales</taxon>
        <taxon>Rosaceae</taxon>
        <taxon>Amygdaloideae</taxon>
        <taxon>Maleae</taxon>
        <taxon>Malus</taxon>
    </lineage>
</organism>
<dbReference type="PANTHER" id="PTHR45841:SF1">
    <property type="entry name" value="MRNA TURNOVER PROTEIN 4 HOMOLOG"/>
    <property type="match status" value="1"/>
</dbReference>
<feature type="region of interest" description="Disordered" evidence="3">
    <location>
        <begin position="1"/>
        <end position="23"/>
    </location>
</feature>
<dbReference type="InterPro" id="IPR043164">
    <property type="entry name" value="Ribosomal_uL10-like_insert_sf"/>
</dbReference>
<evidence type="ECO:0000313" key="5">
    <source>
        <dbReference type="EMBL" id="TQD97595.1"/>
    </source>
</evidence>
<reference evidence="5 6" key="1">
    <citation type="journal article" date="2019" name="G3 (Bethesda)">
        <title>Sequencing of a Wild Apple (Malus baccata) Genome Unravels the Differences Between Cultivated and Wild Apple Species Regarding Disease Resistance and Cold Tolerance.</title>
        <authorList>
            <person name="Chen X."/>
        </authorList>
    </citation>
    <scope>NUCLEOTIDE SEQUENCE [LARGE SCALE GENOMIC DNA]</scope>
    <source>
        <strain evidence="6">cv. Shandingzi</strain>
        <tissue evidence="5">Leaves</tissue>
    </source>
</reference>
<name>A0A540MFS7_MALBA</name>
<dbReference type="EMBL" id="VIEB01000268">
    <property type="protein sequence ID" value="TQD97595.1"/>
    <property type="molecule type" value="Genomic_DNA"/>
</dbReference>
<dbReference type="GO" id="GO:0005730">
    <property type="term" value="C:nucleolus"/>
    <property type="evidence" value="ECO:0007669"/>
    <property type="project" value="TreeGrafter"/>
</dbReference>
<evidence type="ECO:0000256" key="2">
    <source>
        <dbReference type="ARBA" id="ARBA00008889"/>
    </source>
</evidence>
<dbReference type="Gene3D" id="3.30.70.1730">
    <property type="match status" value="1"/>
</dbReference>
<dbReference type="GO" id="GO:0006364">
    <property type="term" value="P:rRNA processing"/>
    <property type="evidence" value="ECO:0007669"/>
    <property type="project" value="TreeGrafter"/>
</dbReference>
<dbReference type="Pfam" id="PF17777">
    <property type="entry name" value="RL10P_insert"/>
    <property type="match status" value="1"/>
</dbReference>
<proteinExistence type="inferred from homology"/>
<dbReference type="STRING" id="106549.A0A540MFS7"/>
<dbReference type="Proteomes" id="UP000315295">
    <property type="component" value="Unassembled WGS sequence"/>
</dbReference>
<gene>
    <name evidence="5" type="ORF">C1H46_016769</name>
</gene>
<feature type="domain" description="Large ribosomal subunit protein uL10-like insertion" evidence="4">
    <location>
        <begin position="76"/>
        <end position="145"/>
    </location>
</feature>
<comment type="similarity">
    <text evidence="2">Belongs to the universal ribosomal protein uL10 family.</text>
</comment>
<dbReference type="GO" id="GO:0030687">
    <property type="term" value="C:preribosome, large subunit precursor"/>
    <property type="evidence" value="ECO:0007669"/>
    <property type="project" value="TreeGrafter"/>
</dbReference>
<evidence type="ECO:0000256" key="3">
    <source>
        <dbReference type="SAM" id="MobiDB-lite"/>
    </source>
</evidence>
<comment type="caution">
    <text evidence="5">The sequence shown here is derived from an EMBL/GenBank/DDBJ whole genome shotgun (WGS) entry which is preliminary data.</text>
</comment>
<evidence type="ECO:0000313" key="6">
    <source>
        <dbReference type="Proteomes" id="UP000315295"/>
    </source>
</evidence>
<dbReference type="Gene3D" id="3.90.105.20">
    <property type="match status" value="1"/>
</dbReference>
<dbReference type="InterPro" id="IPR051742">
    <property type="entry name" value="Ribosome_Assembly_uL10"/>
</dbReference>
<dbReference type="InterPro" id="IPR001790">
    <property type="entry name" value="Ribosomal_uL10"/>
</dbReference>
<comment type="function">
    <text evidence="1">Ribosomal protein P0 is the functional equivalent of E.coli protein L10.</text>
</comment>
<dbReference type="GO" id="GO:0000956">
    <property type="term" value="P:nuclear-transcribed mRNA catabolic process"/>
    <property type="evidence" value="ECO:0007669"/>
    <property type="project" value="TreeGrafter"/>
</dbReference>
<keyword evidence="6" id="KW-1185">Reference proteome</keyword>
<evidence type="ECO:0000259" key="4">
    <source>
        <dbReference type="Pfam" id="PF17777"/>
    </source>
</evidence>
<evidence type="ECO:0000256" key="1">
    <source>
        <dbReference type="ARBA" id="ARBA00002200"/>
    </source>
</evidence>
<dbReference type="InterPro" id="IPR040637">
    <property type="entry name" value="Ribosomal_uL10-like_insert"/>
</dbReference>
<dbReference type="Pfam" id="PF00466">
    <property type="entry name" value="Ribosomal_L10"/>
    <property type="match status" value="1"/>
</dbReference>
<dbReference type="FunFam" id="3.90.105.20:FF:000004">
    <property type="entry name" value="Ribosome assembly factor mrt4"/>
    <property type="match status" value="1"/>
</dbReference>
<dbReference type="InterPro" id="IPR043141">
    <property type="entry name" value="Ribosomal_uL10-like_sf"/>
</dbReference>